<dbReference type="Proteomes" id="UP001067231">
    <property type="component" value="Unassembled WGS sequence"/>
</dbReference>
<accession>A0A9D5DG04</accession>
<organism evidence="2">
    <name type="scientific">Cryptosporidium canis</name>
    <dbReference type="NCBI Taxonomy" id="195482"/>
    <lineage>
        <taxon>Eukaryota</taxon>
        <taxon>Sar</taxon>
        <taxon>Alveolata</taxon>
        <taxon>Apicomplexa</taxon>
        <taxon>Conoidasida</taxon>
        <taxon>Coccidia</taxon>
        <taxon>Eucoccidiorida</taxon>
        <taxon>Eimeriorina</taxon>
        <taxon>Cryptosporidiidae</taxon>
        <taxon>Cryptosporidium</taxon>
    </lineage>
</organism>
<feature type="region of interest" description="Disordered" evidence="1">
    <location>
        <begin position="83"/>
        <end position="102"/>
    </location>
</feature>
<gene>
    <name evidence="2" type="ORF">OJ253_2069</name>
</gene>
<dbReference type="GO" id="GO:0005634">
    <property type="term" value="C:nucleus"/>
    <property type="evidence" value="ECO:0007669"/>
    <property type="project" value="TreeGrafter"/>
</dbReference>
<evidence type="ECO:0000256" key="1">
    <source>
        <dbReference type="SAM" id="MobiDB-lite"/>
    </source>
</evidence>
<dbReference type="EMBL" id="JAPCXC010000049">
    <property type="protein sequence ID" value="KAJ1608091.1"/>
    <property type="molecule type" value="Genomic_DNA"/>
</dbReference>
<evidence type="ECO:0008006" key="3">
    <source>
        <dbReference type="Google" id="ProtNLM"/>
    </source>
</evidence>
<dbReference type="AlphaFoldDB" id="A0A9D5DG04"/>
<comment type="caution">
    <text evidence="2">The sequence shown here is derived from an EMBL/GenBank/DDBJ whole genome shotgun (WGS) entry which is preliminary data.</text>
</comment>
<sequence length="344" mass="38758">MTCGECDFYSASASCELAEVGPGAIASRICQFWQFGSHLGLFLLVELDRPRAVFRDRTERLPGHIPRGLCGMRSIRISQIQFQQKKGKKGKNKNADSSKDDNCNPTSLGANTQLSECGCYGKLHAVYTTCIHCGRLACEQERELVESSRECIFCRSELLGGESGDKLPRGICGDEEIAHYYQALERRDRLLEYARSSASRTRVIDEETDWFSEFENPWNTREERLLALRMSKECAENAAKRKTMINVDIEKRQITIDEGYMARSAQHYAKLLEEFEQRREARPSSSSDKVDANVEELLNVLGGGLKFRDEASLEGGSRPTVASDQRNEFLPLEVADSVWSDLGD</sequence>
<protein>
    <recommendedName>
        <fullName evidence="3">Zinc finger C2HC5-type domain-containing protein</fullName>
    </recommendedName>
</protein>
<feature type="compositionally biased region" description="Basic and acidic residues" evidence="1">
    <location>
        <begin position="93"/>
        <end position="102"/>
    </location>
</feature>
<dbReference type="InterPro" id="IPR039128">
    <property type="entry name" value="TRIP4-like"/>
</dbReference>
<dbReference type="GO" id="GO:0045893">
    <property type="term" value="P:positive regulation of DNA-templated transcription"/>
    <property type="evidence" value="ECO:0007669"/>
    <property type="project" value="TreeGrafter"/>
</dbReference>
<evidence type="ECO:0000313" key="2">
    <source>
        <dbReference type="EMBL" id="KAJ1608091.1"/>
    </source>
</evidence>
<reference evidence="2" key="1">
    <citation type="submission" date="2022-10" db="EMBL/GenBank/DDBJ databases">
        <title>Adaptive evolution leads to modifications in subtelomeric GC content in a zoonotic Cryptosporidium species.</title>
        <authorList>
            <person name="Li J."/>
            <person name="Feng Y."/>
            <person name="Xiao L."/>
        </authorList>
    </citation>
    <scope>NUCLEOTIDE SEQUENCE</scope>
    <source>
        <strain evidence="2">33844</strain>
    </source>
</reference>
<dbReference type="PANTHER" id="PTHR12963">
    <property type="entry name" value="THYROID RECEPTOR INTERACTING PROTEIN RELATED"/>
    <property type="match status" value="1"/>
</dbReference>
<dbReference type="PANTHER" id="PTHR12963:SF4">
    <property type="entry name" value="ACTIVATING SIGNAL COINTEGRATOR 1"/>
    <property type="match status" value="1"/>
</dbReference>
<name>A0A9D5DG04_9CRYT</name>
<proteinExistence type="predicted"/>
<dbReference type="OrthoDB" id="338816at2759"/>